<evidence type="ECO:0000313" key="1">
    <source>
        <dbReference type="EMBL" id="OPJ62555.1"/>
    </source>
</evidence>
<sequence>MYSEREALMKLEKEKLVDIVIELLGRLEKIEKNKFISKNIDSQLALDNMNENKDEKYLEKIRVFCKECLEGNYYIEDTNYYGAYGEDSFERCEWAVEFSQYFNITLMHARNKEYTTALQSFELLFNCICEAREDIDILGTEYVDYYIEVDWTDVFEQYYICVKNCILDRLEMVEKALEIWRKNGKQYSSVFINLIGETELVEKAIRSTIENEDLDWEQQHAYFGLLRDLKEKYEPEANKIKLAESFLTYSVNFNDDLSEEYFEAGRFQEAAVVIKEAVEKITDYRIVANMKIRLVSCYESLEKFDDAFEVMDKLFKERPSYEYYIKTRHFAGKTNGLCSFIDDTLSFLETSKVYDANTIRLKILSYEGQLEKLMDFMNTYSGTSRYDYEKYTSKALIYHAFQGKNVEYTNLKEFLKDIESSNEEGITDIDLNNQKQMKPEHYLIFAVELLKEMVTFHIEACTRSRYVRAAYYCSTAKDILSYLGKENEFFTYYLDIMSLNRRKTALKDEMEKRIGKVELNGKFL</sequence>
<accession>A0A1V4IRX0</accession>
<dbReference type="InterPro" id="IPR011990">
    <property type="entry name" value="TPR-like_helical_dom_sf"/>
</dbReference>
<name>A0A1V4IRX0_9CLOT</name>
<reference evidence="1 2" key="1">
    <citation type="submission" date="2017-03" db="EMBL/GenBank/DDBJ databases">
        <title>Genome sequence of Clostridium oryzae DSM 28571.</title>
        <authorList>
            <person name="Poehlein A."/>
            <person name="Daniel R."/>
        </authorList>
    </citation>
    <scope>NUCLEOTIDE SEQUENCE [LARGE SCALE GENOMIC DNA]</scope>
    <source>
        <strain evidence="1 2">DSM 28571</strain>
    </source>
</reference>
<dbReference type="Proteomes" id="UP000190080">
    <property type="component" value="Unassembled WGS sequence"/>
</dbReference>
<protein>
    <submittedName>
        <fullName evidence="1">Uncharacterized protein</fullName>
    </submittedName>
</protein>
<dbReference type="RefSeq" id="WP_079423239.1">
    <property type="nucleotide sequence ID" value="NZ_MZGV01000014.1"/>
</dbReference>
<proteinExistence type="predicted"/>
<organism evidence="1 2">
    <name type="scientific">Clostridium oryzae</name>
    <dbReference type="NCBI Taxonomy" id="1450648"/>
    <lineage>
        <taxon>Bacteria</taxon>
        <taxon>Bacillati</taxon>
        <taxon>Bacillota</taxon>
        <taxon>Clostridia</taxon>
        <taxon>Eubacteriales</taxon>
        <taxon>Clostridiaceae</taxon>
        <taxon>Clostridium</taxon>
    </lineage>
</organism>
<evidence type="ECO:0000313" key="2">
    <source>
        <dbReference type="Proteomes" id="UP000190080"/>
    </source>
</evidence>
<gene>
    <name evidence="1" type="ORF">CLORY_16850</name>
</gene>
<dbReference type="EMBL" id="MZGV01000014">
    <property type="protein sequence ID" value="OPJ62555.1"/>
    <property type="molecule type" value="Genomic_DNA"/>
</dbReference>
<comment type="caution">
    <text evidence="1">The sequence shown here is derived from an EMBL/GenBank/DDBJ whole genome shotgun (WGS) entry which is preliminary data.</text>
</comment>
<dbReference type="AlphaFoldDB" id="A0A1V4IRX0"/>
<dbReference type="OrthoDB" id="1873654at2"/>
<dbReference type="Gene3D" id="1.25.40.10">
    <property type="entry name" value="Tetratricopeptide repeat domain"/>
    <property type="match status" value="1"/>
</dbReference>
<dbReference type="STRING" id="1450648.CLORY_16850"/>
<keyword evidence="2" id="KW-1185">Reference proteome</keyword>
<dbReference type="SUPFAM" id="SSF48452">
    <property type="entry name" value="TPR-like"/>
    <property type="match status" value="1"/>
</dbReference>